<feature type="domain" description="Gfo/Idh/MocA-like oxidoreductase N-terminal" evidence="2">
    <location>
        <begin position="2"/>
        <end position="119"/>
    </location>
</feature>
<dbReference type="InterPro" id="IPR036291">
    <property type="entry name" value="NAD(P)-bd_dom_sf"/>
</dbReference>
<dbReference type="PANTHER" id="PTHR43818:SF11">
    <property type="entry name" value="BCDNA.GH03377"/>
    <property type="match status" value="1"/>
</dbReference>
<evidence type="ECO:0000259" key="3">
    <source>
        <dbReference type="Pfam" id="PF22725"/>
    </source>
</evidence>
<dbReference type="Gene3D" id="3.30.360.10">
    <property type="entry name" value="Dihydrodipicolinate Reductase, domain 2"/>
    <property type="match status" value="1"/>
</dbReference>
<feature type="domain" description="GFO/IDH/MocA-like oxidoreductase" evidence="3">
    <location>
        <begin position="134"/>
        <end position="272"/>
    </location>
</feature>
<organism evidence="4 5">
    <name type="scientific">Paenibacillus aurantius</name>
    <dbReference type="NCBI Taxonomy" id="2918900"/>
    <lineage>
        <taxon>Bacteria</taxon>
        <taxon>Bacillati</taxon>
        <taxon>Bacillota</taxon>
        <taxon>Bacilli</taxon>
        <taxon>Bacillales</taxon>
        <taxon>Paenibacillaceae</taxon>
        <taxon>Paenibacillus</taxon>
    </lineage>
</organism>
<protein>
    <submittedName>
        <fullName evidence="4">Gfo/Idh/MocA family oxidoreductase</fullName>
    </submittedName>
</protein>
<dbReference type="Proteomes" id="UP001305702">
    <property type="component" value="Chromosome"/>
</dbReference>
<dbReference type="InterPro" id="IPR050463">
    <property type="entry name" value="Gfo/Idh/MocA_oxidrdct_glycsds"/>
</dbReference>
<dbReference type="AlphaFoldDB" id="A0AA96LCR0"/>
<dbReference type="InterPro" id="IPR000683">
    <property type="entry name" value="Gfo/Idh/MocA-like_OxRdtase_N"/>
</dbReference>
<dbReference type="EMBL" id="CP130318">
    <property type="protein sequence ID" value="WNQ10668.1"/>
    <property type="molecule type" value="Genomic_DNA"/>
</dbReference>
<reference evidence="4 5" key="1">
    <citation type="submission" date="2022-02" db="EMBL/GenBank/DDBJ databases">
        <title>Paenibacillus sp. MBLB1776 Whole Genome Shotgun Sequencing.</title>
        <authorList>
            <person name="Hwang C.Y."/>
            <person name="Cho E.-S."/>
            <person name="Seo M.-J."/>
        </authorList>
    </citation>
    <scope>NUCLEOTIDE SEQUENCE [LARGE SCALE GENOMIC DNA]</scope>
    <source>
        <strain evidence="4 5">MBLB1776</strain>
    </source>
</reference>
<dbReference type="PANTHER" id="PTHR43818">
    <property type="entry name" value="BCDNA.GH03377"/>
    <property type="match status" value="1"/>
</dbReference>
<keyword evidence="5" id="KW-1185">Reference proteome</keyword>
<name>A0AA96LCR0_9BACL</name>
<dbReference type="Gene3D" id="3.40.50.720">
    <property type="entry name" value="NAD(P)-binding Rossmann-like Domain"/>
    <property type="match status" value="1"/>
</dbReference>
<dbReference type="KEGG" id="paun:MJA45_24095"/>
<dbReference type="Pfam" id="PF01408">
    <property type="entry name" value="GFO_IDH_MocA"/>
    <property type="match status" value="1"/>
</dbReference>
<keyword evidence="1" id="KW-0560">Oxidoreductase</keyword>
<evidence type="ECO:0000313" key="5">
    <source>
        <dbReference type="Proteomes" id="UP001305702"/>
    </source>
</evidence>
<gene>
    <name evidence="4" type="ORF">MJA45_24095</name>
</gene>
<dbReference type="SUPFAM" id="SSF55347">
    <property type="entry name" value="Glyceraldehyde-3-phosphate dehydrogenase-like, C-terminal domain"/>
    <property type="match status" value="1"/>
</dbReference>
<evidence type="ECO:0000313" key="4">
    <source>
        <dbReference type="EMBL" id="WNQ10668.1"/>
    </source>
</evidence>
<dbReference type="SUPFAM" id="SSF51735">
    <property type="entry name" value="NAD(P)-binding Rossmann-fold domains"/>
    <property type="match status" value="1"/>
</dbReference>
<dbReference type="GO" id="GO:0016491">
    <property type="term" value="F:oxidoreductase activity"/>
    <property type="evidence" value="ECO:0007669"/>
    <property type="project" value="UniProtKB-KW"/>
</dbReference>
<dbReference type="GO" id="GO:0000166">
    <property type="term" value="F:nucleotide binding"/>
    <property type="evidence" value="ECO:0007669"/>
    <property type="project" value="InterPro"/>
</dbReference>
<dbReference type="RefSeq" id="WP_315604442.1">
    <property type="nucleotide sequence ID" value="NZ_CP130318.1"/>
</dbReference>
<accession>A0AA96LCR0</accession>
<evidence type="ECO:0000259" key="2">
    <source>
        <dbReference type="Pfam" id="PF01408"/>
    </source>
</evidence>
<evidence type="ECO:0000256" key="1">
    <source>
        <dbReference type="ARBA" id="ARBA00023002"/>
    </source>
</evidence>
<dbReference type="InterPro" id="IPR055170">
    <property type="entry name" value="GFO_IDH_MocA-like_dom"/>
</dbReference>
<proteinExistence type="predicted"/>
<sequence length="365" mass="40621">MRFYLIGAGVIGRTHAEAIRKLSLEEGVELKVADPNPQARSSFAELFPEAVVFSDAQEMLSEKAEDDDIVIVGTPPVTHCPLSKLALESGRHVLCEKPLVMNREEAQELLETANKHGRLIGCCSDRFLGLPKMEEVKKIVHSHSLGDIYKVTFVHRSQRSRPGIEYQPESRWFLDRSKCAGGIVMDWGPYDIAVINELLAPVSVKVAAAWTSQPKTQVDPTDIVYDVEGHVGAMLNCRLKDSREVRVHYERASCTHGEPYNRVEIEGTLGAVRWSPYFGSDGVVTTYDEKGEPKSSERLAANESGFKFLDHPVLFFVRKVRGEESPAIVNDQAVFNFSCLQAIYDCDLSGQPQVVELGQPPTVHK</sequence>
<dbReference type="Pfam" id="PF22725">
    <property type="entry name" value="GFO_IDH_MocA_C3"/>
    <property type="match status" value="1"/>
</dbReference>